<evidence type="ECO:0000313" key="2">
    <source>
        <dbReference type="Proteomes" id="UP000051655"/>
    </source>
</evidence>
<proteinExistence type="predicted"/>
<organism evidence="1 2">
    <name type="scientific">Weissella kandleri</name>
    <dbReference type="NCBI Taxonomy" id="1616"/>
    <lineage>
        <taxon>Bacteria</taxon>
        <taxon>Bacillati</taxon>
        <taxon>Bacillota</taxon>
        <taxon>Bacilli</taxon>
        <taxon>Lactobacillales</taxon>
        <taxon>Lactobacillaceae</taxon>
        <taxon>Weissella</taxon>
    </lineage>
</organism>
<dbReference type="Proteomes" id="UP000051655">
    <property type="component" value="Unassembled WGS sequence"/>
</dbReference>
<dbReference type="PATRIC" id="fig|1616.3.peg.1216"/>
<accession>A0A0R2JHL2</accession>
<reference evidence="1 2" key="1">
    <citation type="journal article" date="2015" name="Genome Announc.">
        <title>Expanding the biotechnology potential of lactobacilli through comparative genomics of 213 strains and associated genera.</title>
        <authorList>
            <person name="Sun Z."/>
            <person name="Harris H.M."/>
            <person name="McCann A."/>
            <person name="Guo C."/>
            <person name="Argimon S."/>
            <person name="Zhang W."/>
            <person name="Yang X."/>
            <person name="Jeffery I.B."/>
            <person name="Cooney J.C."/>
            <person name="Kagawa T.F."/>
            <person name="Liu W."/>
            <person name="Song Y."/>
            <person name="Salvetti E."/>
            <person name="Wrobel A."/>
            <person name="Rasinkangas P."/>
            <person name="Parkhill J."/>
            <person name="Rea M.C."/>
            <person name="O'Sullivan O."/>
            <person name="Ritari J."/>
            <person name="Douillard F.P."/>
            <person name="Paul Ross R."/>
            <person name="Yang R."/>
            <person name="Briner A.E."/>
            <person name="Felis G.E."/>
            <person name="de Vos W.M."/>
            <person name="Barrangou R."/>
            <person name="Klaenhammer T.R."/>
            <person name="Caufield P.W."/>
            <person name="Cui Y."/>
            <person name="Zhang H."/>
            <person name="O'Toole P.W."/>
        </authorList>
    </citation>
    <scope>NUCLEOTIDE SEQUENCE [LARGE SCALE GENOMIC DNA]</scope>
    <source>
        <strain evidence="1 2">DSM 20593</strain>
    </source>
</reference>
<dbReference type="EMBL" id="JQBP01000007">
    <property type="protein sequence ID" value="KRN74677.1"/>
    <property type="molecule type" value="Genomic_DNA"/>
</dbReference>
<sequence>MYYDAGDDTPKLDHFEEIPGGFKIYFVDGMSYKVRDTGFARNLASLYDFGNNHGFEIYFDDKPSVGLEVPQMGGVYDITPDMLKQYAIR</sequence>
<dbReference type="AlphaFoldDB" id="A0A0R2JHL2"/>
<evidence type="ECO:0000313" key="1">
    <source>
        <dbReference type="EMBL" id="KRN74677.1"/>
    </source>
</evidence>
<gene>
    <name evidence="1" type="ORF">IV73_GL001183</name>
</gene>
<protein>
    <submittedName>
        <fullName evidence="1">Uncharacterized protein</fullName>
    </submittedName>
</protein>
<keyword evidence="2" id="KW-1185">Reference proteome</keyword>
<comment type="caution">
    <text evidence="1">The sequence shown here is derived from an EMBL/GenBank/DDBJ whole genome shotgun (WGS) entry which is preliminary data.</text>
</comment>
<name>A0A0R2JHL2_9LACO</name>